<dbReference type="EMBL" id="JAAIUW010000003">
    <property type="protein sequence ID" value="KAF7839193.1"/>
    <property type="molecule type" value="Genomic_DNA"/>
</dbReference>
<keyword evidence="2" id="KW-1185">Reference proteome</keyword>
<dbReference type="Proteomes" id="UP000634136">
    <property type="component" value="Unassembled WGS sequence"/>
</dbReference>
<name>A0A834X6Y8_9FABA</name>
<accession>A0A834X6Y8</accession>
<gene>
    <name evidence="1" type="ORF">G2W53_007675</name>
</gene>
<dbReference type="AlphaFoldDB" id="A0A834X6Y8"/>
<evidence type="ECO:0000313" key="1">
    <source>
        <dbReference type="EMBL" id="KAF7839193.1"/>
    </source>
</evidence>
<comment type="caution">
    <text evidence="1">The sequence shown here is derived from an EMBL/GenBank/DDBJ whole genome shotgun (WGS) entry which is preliminary data.</text>
</comment>
<evidence type="ECO:0000313" key="2">
    <source>
        <dbReference type="Proteomes" id="UP000634136"/>
    </source>
</evidence>
<organism evidence="1 2">
    <name type="scientific">Senna tora</name>
    <dbReference type="NCBI Taxonomy" id="362788"/>
    <lineage>
        <taxon>Eukaryota</taxon>
        <taxon>Viridiplantae</taxon>
        <taxon>Streptophyta</taxon>
        <taxon>Embryophyta</taxon>
        <taxon>Tracheophyta</taxon>
        <taxon>Spermatophyta</taxon>
        <taxon>Magnoliopsida</taxon>
        <taxon>eudicotyledons</taxon>
        <taxon>Gunneridae</taxon>
        <taxon>Pentapetalae</taxon>
        <taxon>rosids</taxon>
        <taxon>fabids</taxon>
        <taxon>Fabales</taxon>
        <taxon>Fabaceae</taxon>
        <taxon>Caesalpinioideae</taxon>
        <taxon>Cassia clade</taxon>
        <taxon>Senna</taxon>
    </lineage>
</organism>
<proteinExistence type="predicted"/>
<reference evidence="1" key="1">
    <citation type="submission" date="2020-09" db="EMBL/GenBank/DDBJ databases">
        <title>Genome-Enabled Discovery of Anthraquinone Biosynthesis in Senna tora.</title>
        <authorList>
            <person name="Kang S.-H."/>
            <person name="Pandey R.P."/>
            <person name="Lee C.-M."/>
            <person name="Sim J.-S."/>
            <person name="Jeong J.-T."/>
            <person name="Choi B.-S."/>
            <person name="Jung M."/>
            <person name="Ginzburg D."/>
            <person name="Zhao K."/>
            <person name="Won S.Y."/>
            <person name="Oh T.-J."/>
            <person name="Yu Y."/>
            <person name="Kim N.-H."/>
            <person name="Lee O.R."/>
            <person name="Lee T.-H."/>
            <person name="Bashyal P."/>
            <person name="Kim T.-S."/>
            <person name="Lee W.-H."/>
            <person name="Kawkins C."/>
            <person name="Kim C.-K."/>
            <person name="Kim J.S."/>
            <person name="Ahn B.O."/>
            <person name="Rhee S.Y."/>
            <person name="Sohng J.K."/>
        </authorList>
    </citation>
    <scope>NUCLEOTIDE SEQUENCE</scope>
    <source>
        <tissue evidence="1">Leaf</tissue>
    </source>
</reference>
<protein>
    <submittedName>
        <fullName evidence="1">Uncharacterized protein</fullName>
    </submittedName>
</protein>
<sequence>MAWEERGSCINIFRTTNRCRILETFTNYEAKTCCASESNKSVCVVLPSRITMQKTCWASESNTLVRVVFANRVVLMRQLQSWWHARSVDHVLTYSGQQIAVGSQKPS</sequence>